<organism evidence="4 5">
    <name type="scientific">Jatrophihabitans cynanchi</name>
    <dbReference type="NCBI Taxonomy" id="2944128"/>
    <lineage>
        <taxon>Bacteria</taxon>
        <taxon>Bacillati</taxon>
        <taxon>Actinomycetota</taxon>
        <taxon>Actinomycetes</taxon>
        <taxon>Jatrophihabitantales</taxon>
        <taxon>Jatrophihabitantaceae</taxon>
        <taxon>Jatrophihabitans</taxon>
    </lineage>
</organism>
<dbReference type="SUPFAM" id="SSF55729">
    <property type="entry name" value="Acyl-CoA N-acyltransferases (Nat)"/>
    <property type="match status" value="1"/>
</dbReference>
<gene>
    <name evidence="4" type="ORF">M6B22_01660</name>
</gene>
<sequence length="196" mass="20836">MADVSVRAAREGDADEIGRIQVETWRTGYGSILPDPVLQSLTPELAAAAWRDAVLEPPSPRHHVLVAQEQTWTVGFAGFGPAADTVAAEPPTGDADPAEAAPAEDAVPEGTIEISPLLVEPRWGRRGHGSRLLAAVVDHARADGMQRAIVWIPEADTASREFYLSAGWAPDGLVRALDTGAGELREVRLHVSLAES</sequence>
<dbReference type="CDD" id="cd04301">
    <property type="entry name" value="NAT_SF"/>
    <property type="match status" value="1"/>
</dbReference>
<dbReference type="InterPro" id="IPR050832">
    <property type="entry name" value="Bact_Acetyltransf"/>
</dbReference>
<name>A0ABY7K2X8_9ACTN</name>
<keyword evidence="2" id="KW-0012">Acyltransferase</keyword>
<feature type="domain" description="N-acetyltransferase" evidence="3">
    <location>
        <begin position="4"/>
        <end position="194"/>
    </location>
</feature>
<evidence type="ECO:0000313" key="5">
    <source>
        <dbReference type="Proteomes" id="UP001164693"/>
    </source>
</evidence>
<keyword evidence="1" id="KW-0808">Transferase</keyword>
<dbReference type="Gene3D" id="3.40.630.30">
    <property type="match status" value="1"/>
</dbReference>
<proteinExistence type="predicted"/>
<dbReference type="EMBL" id="CP097463">
    <property type="protein sequence ID" value="WAX57486.1"/>
    <property type="molecule type" value="Genomic_DNA"/>
</dbReference>
<evidence type="ECO:0000259" key="3">
    <source>
        <dbReference type="PROSITE" id="PS51186"/>
    </source>
</evidence>
<evidence type="ECO:0000313" key="4">
    <source>
        <dbReference type="EMBL" id="WAX57486.1"/>
    </source>
</evidence>
<protein>
    <submittedName>
        <fullName evidence="4">GNAT family N-acetyltransferase</fullName>
    </submittedName>
</protein>
<accession>A0ABY7K2X8</accession>
<dbReference type="PROSITE" id="PS51186">
    <property type="entry name" value="GNAT"/>
    <property type="match status" value="1"/>
</dbReference>
<evidence type="ECO:0000256" key="2">
    <source>
        <dbReference type="ARBA" id="ARBA00023315"/>
    </source>
</evidence>
<reference evidence="4" key="1">
    <citation type="submission" date="2022-05" db="EMBL/GenBank/DDBJ databases">
        <title>Jatrophihabitans sp. SB3-54 whole genome sequence.</title>
        <authorList>
            <person name="Suh M.K."/>
            <person name="Eom M.K."/>
            <person name="Kim J.S."/>
            <person name="Kim H.S."/>
            <person name="Do H.E."/>
            <person name="Shin Y.K."/>
            <person name="Lee J.-S."/>
        </authorList>
    </citation>
    <scope>NUCLEOTIDE SEQUENCE</scope>
    <source>
        <strain evidence="4">SB3-54</strain>
    </source>
</reference>
<dbReference type="InterPro" id="IPR000182">
    <property type="entry name" value="GNAT_dom"/>
</dbReference>
<dbReference type="Pfam" id="PF00583">
    <property type="entry name" value="Acetyltransf_1"/>
    <property type="match status" value="1"/>
</dbReference>
<keyword evidence="5" id="KW-1185">Reference proteome</keyword>
<dbReference type="PANTHER" id="PTHR43877">
    <property type="entry name" value="AMINOALKYLPHOSPHONATE N-ACETYLTRANSFERASE-RELATED-RELATED"/>
    <property type="match status" value="1"/>
</dbReference>
<dbReference type="InterPro" id="IPR016181">
    <property type="entry name" value="Acyl_CoA_acyltransferase"/>
</dbReference>
<dbReference type="Proteomes" id="UP001164693">
    <property type="component" value="Chromosome"/>
</dbReference>
<evidence type="ECO:0000256" key="1">
    <source>
        <dbReference type="ARBA" id="ARBA00022679"/>
    </source>
</evidence>
<dbReference type="RefSeq" id="WP_269444027.1">
    <property type="nucleotide sequence ID" value="NZ_CP097463.1"/>
</dbReference>